<evidence type="ECO:0000313" key="2">
    <source>
        <dbReference type="Proteomes" id="UP000190961"/>
    </source>
</evidence>
<name>A0A1T5M4L8_9BACT</name>
<evidence type="ECO:0000313" key="1">
    <source>
        <dbReference type="EMBL" id="SKC83065.1"/>
    </source>
</evidence>
<reference evidence="1 2" key="1">
    <citation type="submission" date="2017-02" db="EMBL/GenBank/DDBJ databases">
        <authorList>
            <person name="Peterson S.W."/>
        </authorList>
    </citation>
    <scope>NUCLEOTIDE SEQUENCE [LARGE SCALE GENOMIC DNA]</scope>
    <source>
        <strain evidence="1 2">DSM 25262</strain>
    </source>
</reference>
<dbReference type="Proteomes" id="UP000190961">
    <property type="component" value="Unassembled WGS sequence"/>
</dbReference>
<dbReference type="RefSeq" id="WP_079688887.1">
    <property type="nucleotide sequence ID" value="NZ_FUZU01000003.1"/>
</dbReference>
<proteinExistence type="predicted"/>
<organism evidence="1 2">
    <name type="scientific">Ohtaekwangia koreensis</name>
    <dbReference type="NCBI Taxonomy" id="688867"/>
    <lineage>
        <taxon>Bacteria</taxon>
        <taxon>Pseudomonadati</taxon>
        <taxon>Bacteroidota</taxon>
        <taxon>Cytophagia</taxon>
        <taxon>Cytophagales</taxon>
        <taxon>Fulvivirgaceae</taxon>
        <taxon>Ohtaekwangia</taxon>
    </lineage>
</organism>
<gene>
    <name evidence="1" type="ORF">SAMN05660236_4354</name>
</gene>
<keyword evidence="2" id="KW-1185">Reference proteome</keyword>
<sequence>MAKKNPSNHGKVITKKEIADIKRLVKEGNNSTKIAKQVGRTLGSLRKLAFDNEISLRVKKKTK</sequence>
<evidence type="ECO:0008006" key="3">
    <source>
        <dbReference type="Google" id="ProtNLM"/>
    </source>
</evidence>
<protein>
    <recommendedName>
        <fullName evidence="3">Helix-turn-helix domain-containing protein</fullName>
    </recommendedName>
</protein>
<accession>A0A1T5M4L8</accession>
<dbReference type="EMBL" id="FUZU01000003">
    <property type="protein sequence ID" value="SKC83065.1"/>
    <property type="molecule type" value="Genomic_DNA"/>
</dbReference>
<dbReference type="AlphaFoldDB" id="A0A1T5M4L8"/>